<dbReference type="InParanoid" id="A0A1X7TML6"/>
<dbReference type="EnsemblMetazoa" id="Aqu2.1.16085_001">
    <property type="protein sequence ID" value="Aqu2.1.16085_001"/>
    <property type="gene ID" value="Aqu2.1.16085"/>
</dbReference>
<proteinExistence type="predicted"/>
<sequence>MADFWRKDRLNNLLFYPAILAVRTTLSCHIIVVITRSRLFMYLLILYMILTVYTQ</sequence>
<protein>
    <submittedName>
        <fullName evidence="2">Uncharacterized protein</fullName>
    </submittedName>
</protein>
<evidence type="ECO:0000256" key="1">
    <source>
        <dbReference type="SAM" id="Phobius"/>
    </source>
</evidence>
<reference evidence="2" key="1">
    <citation type="submission" date="2017-05" db="UniProtKB">
        <authorList>
            <consortium name="EnsemblMetazoa"/>
        </authorList>
    </citation>
    <scope>IDENTIFICATION</scope>
</reference>
<organism evidence="2">
    <name type="scientific">Amphimedon queenslandica</name>
    <name type="common">Sponge</name>
    <dbReference type="NCBI Taxonomy" id="400682"/>
    <lineage>
        <taxon>Eukaryota</taxon>
        <taxon>Metazoa</taxon>
        <taxon>Porifera</taxon>
        <taxon>Demospongiae</taxon>
        <taxon>Heteroscleromorpha</taxon>
        <taxon>Haplosclerida</taxon>
        <taxon>Niphatidae</taxon>
        <taxon>Amphimedon</taxon>
    </lineage>
</organism>
<keyword evidence="1" id="KW-0812">Transmembrane</keyword>
<feature type="transmembrane region" description="Helical" evidence="1">
    <location>
        <begin position="13"/>
        <end position="32"/>
    </location>
</feature>
<dbReference type="AlphaFoldDB" id="A0A1X7TML6"/>
<feature type="transmembrane region" description="Helical" evidence="1">
    <location>
        <begin position="39"/>
        <end position="54"/>
    </location>
</feature>
<accession>A0A1X7TML6</accession>
<name>A0A1X7TML6_AMPQE</name>
<evidence type="ECO:0000313" key="2">
    <source>
        <dbReference type="EnsemblMetazoa" id="Aqu2.1.16085_001"/>
    </source>
</evidence>
<keyword evidence="1" id="KW-0472">Membrane</keyword>
<keyword evidence="1" id="KW-1133">Transmembrane helix</keyword>